<sequence length="424" mass="46249">MRRIAFVLAILFSWMTLWHMTPGYCQESILLGVPTALTALEGKESLKAVEMAVEEINAKGGVKVGEAKKLIKLETIDLRDASPGVPVSEALLGMEKIITEKKVAAILVGPFRSEALMAGMDLLAKYKVPMLGTIAMSPKSEEKLKSDPEKYKYCFRVCLNAAHLVKYMATTLDHMKKEFGFSKLYGMHQDVLWARATGDGTGKVASEKFGWENLGTEVYPTGSSDFSAGLIKAKTKGTQVIVPVFDMPQSGILLKQWQSMKIPAMLMGFISPMAGPGAWKTFEGKIGGLLNVSFEIGSAIPTEKYAPAKKFYDDYLKKFGVPMEAGHGPAPSYDSVYILAEAIERAGSLDSDKVVAELKKTDRQGVIGRIKFDDGNQVIYGDDPTQTATGCVAQWTNDGKRTIVFPLALAEGGIKLPEWVKPTK</sequence>
<dbReference type="CDD" id="cd06345">
    <property type="entry name" value="PBP1_ABC_ligand_binding-like"/>
    <property type="match status" value="1"/>
</dbReference>
<dbReference type="PANTHER" id="PTHR30483">
    <property type="entry name" value="LEUCINE-SPECIFIC-BINDING PROTEIN"/>
    <property type="match status" value="1"/>
</dbReference>
<dbReference type="Proteomes" id="UP000807825">
    <property type="component" value="Unassembled WGS sequence"/>
</dbReference>
<name>A0A9D6UXT7_9BACT</name>
<proteinExistence type="inferred from homology"/>
<keyword evidence="2" id="KW-0732">Signal</keyword>
<dbReference type="InterPro" id="IPR028081">
    <property type="entry name" value="Leu-bd"/>
</dbReference>
<comment type="caution">
    <text evidence="4">The sequence shown here is derived from an EMBL/GenBank/DDBJ whole genome shotgun (WGS) entry which is preliminary data.</text>
</comment>
<dbReference type="Pfam" id="PF13458">
    <property type="entry name" value="Peripla_BP_6"/>
    <property type="match status" value="1"/>
</dbReference>
<dbReference type="InterPro" id="IPR028082">
    <property type="entry name" value="Peripla_BP_I"/>
</dbReference>
<feature type="domain" description="Leucine-binding protein" evidence="3">
    <location>
        <begin position="37"/>
        <end position="376"/>
    </location>
</feature>
<organism evidence="4 5">
    <name type="scientific">Desulfomonile tiedjei</name>
    <dbReference type="NCBI Taxonomy" id="2358"/>
    <lineage>
        <taxon>Bacteria</taxon>
        <taxon>Pseudomonadati</taxon>
        <taxon>Thermodesulfobacteriota</taxon>
        <taxon>Desulfomonilia</taxon>
        <taxon>Desulfomonilales</taxon>
        <taxon>Desulfomonilaceae</taxon>
        <taxon>Desulfomonile</taxon>
    </lineage>
</organism>
<dbReference type="PANTHER" id="PTHR30483:SF6">
    <property type="entry name" value="PERIPLASMIC BINDING PROTEIN OF ABC TRANSPORTER FOR NATURAL AMINO ACIDS"/>
    <property type="match status" value="1"/>
</dbReference>
<protein>
    <submittedName>
        <fullName evidence="4">ABC transporter substrate-binding protein</fullName>
    </submittedName>
</protein>
<gene>
    <name evidence="4" type="ORF">HY912_02235</name>
</gene>
<dbReference type="InterPro" id="IPR051010">
    <property type="entry name" value="BCAA_transport"/>
</dbReference>
<evidence type="ECO:0000256" key="2">
    <source>
        <dbReference type="ARBA" id="ARBA00022729"/>
    </source>
</evidence>
<dbReference type="SUPFAM" id="SSF53822">
    <property type="entry name" value="Periplasmic binding protein-like I"/>
    <property type="match status" value="1"/>
</dbReference>
<accession>A0A9D6UXT7</accession>
<dbReference type="Gene3D" id="3.40.50.2300">
    <property type="match status" value="2"/>
</dbReference>
<comment type="similarity">
    <text evidence="1">Belongs to the leucine-binding protein family.</text>
</comment>
<dbReference type="EMBL" id="JACRDE010000060">
    <property type="protein sequence ID" value="MBI5248288.1"/>
    <property type="molecule type" value="Genomic_DNA"/>
</dbReference>
<evidence type="ECO:0000313" key="4">
    <source>
        <dbReference type="EMBL" id="MBI5248288.1"/>
    </source>
</evidence>
<reference evidence="4" key="1">
    <citation type="submission" date="2020-07" db="EMBL/GenBank/DDBJ databases">
        <title>Huge and variable diversity of episymbiotic CPR bacteria and DPANN archaea in groundwater ecosystems.</title>
        <authorList>
            <person name="He C.Y."/>
            <person name="Keren R."/>
            <person name="Whittaker M."/>
            <person name="Farag I.F."/>
            <person name="Doudna J."/>
            <person name="Cate J.H.D."/>
            <person name="Banfield J.F."/>
        </authorList>
    </citation>
    <scope>NUCLEOTIDE SEQUENCE</scope>
    <source>
        <strain evidence="4">NC_groundwater_1664_Pr3_B-0.1um_52_9</strain>
    </source>
</reference>
<dbReference type="AlphaFoldDB" id="A0A9D6UXT7"/>
<evidence type="ECO:0000313" key="5">
    <source>
        <dbReference type="Proteomes" id="UP000807825"/>
    </source>
</evidence>
<evidence type="ECO:0000256" key="1">
    <source>
        <dbReference type="ARBA" id="ARBA00010062"/>
    </source>
</evidence>
<evidence type="ECO:0000259" key="3">
    <source>
        <dbReference type="Pfam" id="PF13458"/>
    </source>
</evidence>